<protein>
    <submittedName>
        <fullName evidence="1">Phosphohistidine phosphatase SixA</fullName>
        <ecNumber evidence="1">3.1.3.-</ecNumber>
    </submittedName>
</protein>
<dbReference type="InterPro" id="IPR013078">
    <property type="entry name" value="His_Pase_superF_clade-1"/>
</dbReference>
<dbReference type="InterPro" id="IPR004449">
    <property type="entry name" value="SixA"/>
</dbReference>
<dbReference type="EC" id="3.1.3.-" evidence="1"/>
<name>A0A564ZHZ9_9BACT</name>
<dbReference type="Gene3D" id="3.40.50.1240">
    <property type="entry name" value="Phosphoglycerate mutase-like"/>
    <property type="match status" value="1"/>
</dbReference>
<dbReference type="GO" id="GO:0101006">
    <property type="term" value="F:protein histidine phosphatase activity"/>
    <property type="evidence" value="ECO:0007669"/>
    <property type="project" value="InterPro"/>
</dbReference>
<dbReference type="EMBL" id="CABIKM010000014">
    <property type="protein sequence ID" value="VUZ84537.1"/>
    <property type="molecule type" value="Genomic_DNA"/>
</dbReference>
<proteinExistence type="predicted"/>
<dbReference type="Proteomes" id="UP000334340">
    <property type="component" value="Unassembled WGS sequence"/>
</dbReference>
<accession>A0A564ZHZ9</accession>
<evidence type="ECO:0000313" key="1">
    <source>
        <dbReference type="EMBL" id="VUZ84537.1"/>
    </source>
</evidence>
<dbReference type="AlphaFoldDB" id="A0A564ZHZ9"/>
<dbReference type="InterPro" id="IPR029033">
    <property type="entry name" value="His_PPase_superfam"/>
</dbReference>
<reference evidence="1 2" key="1">
    <citation type="submission" date="2019-07" db="EMBL/GenBank/DDBJ databases">
        <authorList>
            <person name="Cremers G."/>
        </authorList>
    </citation>
    <scope>NUCLEOTIDE SEQUENCE [LARGE SCALE GENOMIC DNA]</scope>
</reference>
<organism evidence="1 2">
    <name type="scientific">Candidatus Methylomirabilis lanthanidiphila</name>
    <dbReference type="NCBI Taxonomy" id="2211376"/>
    <lineage>
        <taxon>Bacteria</taxon>
        <taxon>Candidatus Methylomirabilota</taxon>
        <taxon>Candidatus Methylomirabilia</taxon>
        <taxon>Candidatus Methylomirabilales</taxon>
        <taxon>Candidatus Methylomirabilaceae</taxon>
        <taxon>Candidatus Methylomirabilis</taxon>
    </lineage>
</organism>
<gene>
    <name evidence="1" type="primary">sixA</name>
    <name evidence="1" type="ORF">MELA_00910</name>
</gene>
<evidence type="ECO:0000313" key="2">
    <source>
        <dbReference type="Proteomes" id="UP000334340"/>
    </source>
</evidence>
<keyword evidence="2" id="KW-1185">Reference proteome</keyword>
<keyword evidence="1" id="KW-0378">Hydrolase</keyword>
<dbReference type="SUPFAM" id="SSF53254">
    <property type="entry name" value="Phosphoglycerate mutase-like"/>
    <property type="match status" value="1"/>
</dbReference>
<dbReference type="Pfam" id="PF00300">
    <property type="entry name" value="His_Phos_1"/>
    <property type="match status" value="1"/>
</dbReference>
<dbReference type="GO" id="GO:0005737">
    <property type="term" value="C:cytoplasm"/>
    <property type="evidence" value="ECO:0007669"/>
    <property type="project" value="InterPro"/>
</dbReference>
<dbReference type="NCBIfam" id="TIGR00249">
    <property type="entry name" value="sixA"/>
    <property type="match status" value="1"/>
</dbReference>
<dbReference type="CDD" id="cd07067">
    <property type="entry name" value="HP_PGM_like"/>
    <property type="match status" value="1"/>
</dbReference>
<sequence length="160" mass="17865">MAIEKIVLHYLVRHGDAKSELEDPAKPLTDQGREEVRRVARYVACIGVEVAEIRHSDRLRARQTAEILAEHLMPRLGIREAEGLAPGAEPNRVRADLEDADESLMLVGHLPHLSRLISTLVLGNSEVEIIRPGTGTMICLVKIERAFRLQWILTPDLAQA</sequence>